<keyword evidence="1" id="KW-0472">Membrane</keyword>
<evidence type="ECO:0000313" key="3">
    <source>
        <dbReference type="Proteomes" id="UP000019270"/>
    </source>
</evidence>
<evidence type="ECO:0000313" key="2">
    <source>
        <dbReference type="EMBL" id="EWG12731.1"/>
    </source>
</evidence>
<keyword evidence="1" id="KW-1133">Transmembrane helix</keyword>
<reference evidence="3" key="1">
    <citation type="submission" date="2013-03" db="EMBL/GenBank/DDBJ databases">
        <title>Draft genome sequence of Bacillus firmus DS1.</title>
        <authorList>
            <person name="Peng D."/>
            <person name="Zhu L."/>
            <person name="Sun M."/>
        </authorList>
    </citation>
    <scope>NUCLEOTIDE SEQUENCE [LARGE SCALE GENOMIC DNA]</scope>
    <source>
        <strain evidence="3">DS1</strain>
    </source>
</reference>
<dbReference type="OrthoDB" id="2965300at2"/>
<feature type="transmembrane region" description="Helical" evidence="1">
    <location>
        <begin position="15"/>
        <end position="40"/>
    </location>
</feature>
<dbReference type="AlphaFoldDB" id="W7LC29"/>
<protein>
    <submittedName>
        <fullName evidence="2">Uncharacterized protein</fullName>
    </submittedName>
</protein>
<gene>
    <name evidence="2" type="ORF">PBF_04310</name>
</gene>
<evidence type="ECO:0000256" key="1">
    <source>
        <dbReference type="SAM" id="Phobius"/>
    </source>
</evidence>
<dbReference type="RefSeq" id="WP_035327526.1">
    <property type="nucleotide sequence ID" value="NZ_APVL01000002.1"/>
</dbReference>
<organism evidence="2 3">
    <name type="scientific">Cytobacillus firmus DS1</name>
    <dbReference type="NCBI Taxonomy" id="1307436"/>
    <lineage>
        <taxon>Bacteria</taxon>
        <taxon>Bacillati</taxon>
        <taxon>Bacillota</taxon>
        <taxon>Bacilli</taxon>
        <taxon>Bacillales</taxon>
        <taxon>Bacillaceae</taxon>
        <taxon>Cytobacillus</taxon>
    </lineage>
</organism>
<name>W7LC29_CYTFI</name>
<dbReference type="EMBL" id="APVL01000002">
    <property type="protein sequence ID" value="EWG12731.1"/>
    <property type="molecule type" value="Genomic_DNA"/>
</dbReference>
<reference evidence="2 3" key="2">
    <citation type="journal article" date="2016" name="Sci. Rep.">
        <title>A novel serine protease, Sep1, from Bacillus firmus DS-1 has nematicidal activity and degrades multiple intestinal-associated nematode proteins.</title>
        <authorList>
            <person name="Geng C."/>
            <person name="Nie X."/>
            <person name="Tang Z."/>
            <person name="Zhang Y."/>
            <person name="Lin J."/>
            <person name="Sun M."/>
            <person name="Peng D."/>
        </authorList>
    </citation>
    <scope>NUCLEOTIDE SEQUENCE [LARGE SCALE GENOMIC DNA]</scope>
    <source>
        <strain evidence="2 3">DS1</strain>
    </source>
</reference>
<keyword evidence="1" id="KW-0812">Transmembrane</keyword>
<dbReference type="Proteomes" id="UP000019270">
    <property type="component" value="Unassembled WGS sequence"/>
</dbReference>
<comment type="caution">
    <text evidence="2">The sequence shown here is derived from an EMBL/GenBank/DDBJ whole genome shotgun (WGS) entry which is preliminary data.</text>
</comment>
<dbReference type="PATRIC" id="fig|1307436.3.peg.928"/>
<sequence>MVLATVTNPTITYEIPIYIVYTILGTLIAAIIAQFLSHYLSGRRDRKKDFMQKYQDLYSNTVAPISNYMAIKTNPRKLHDVHHNVVEEDLLEITINNLKENIKYASPVCLQIYERYFGYGYYEDGWGINEDSDKHSLVYFLLDDMIRTSRCTGVFSRSDRNRLKKLKYYYGVCAMALNFFDMVTTEQILSLENFYGVKKIKYRNLGRDLISLDRNNMANHLLKHISTLKNIDKEEIYSNIIEPLKLVKNK</sequence>
<accession>W7LC29</accession>
<proteinExistence type="predicted"/>
<dbReference type="eggNOG" id="ENOG5030EAX">
    <property type="taxonomic scope" value="Bacteria"/>
</dbReference>